<proteinExistence type="predicted"/>
<organism evidence="1 2">
    <name type="scientific">Melastoma candidum</name>
    <dbReference type="NCBI Taxonomy" id="119954"/>
    <lineage>
        <taxon>Eukaryota</taxon>
        <taxon>Viridiplantae</taxon>
        <taxon>Streptophyta</taxon>
        <taxon>Embryophyta</taxon>
        <taxon>Tracheophyta</taxon>
        <taxon>Spermatophyta</taxon>
        <taxon>Magnoliopsida</taxon>
        <taxon>eudicotyledons</taxon>
        <taxon>Gunneridae</taxon>
        <taxon>Pentapetalae</taxon>
        <taxon>rosids</taxon>
        <taxon>malvids</taxon>
        <taxon>Myrtales</taxon>
        <taxon>Melastomataceae</taxon>
        <taxon>Melastomatoideae</taxon>
        <taxon>Melastomateae</taxon>
        <taxon>Melastoma</taxon>
    </lineage>
</organism>
<reference evidence="2" key="1">
    <citation type="journal article" date="2023" name="Front. Plant Sci.">
        <title>Chromosomal-level genome assembly of Melastoma candidum provides insights into trichome evolution.</title>
        <authorList>
            <person name="Zhong Y."/>
            <person name="Wu W."/>
            <person name="Sun C."/>
            <person name="Zou P."/>
            <person name="Liu Y."/>
            <person name="Dai S."/>
            <person name="Zhou R."/>
        </authorList>
    </citation>
    <scope>NUCLEOTIDE SEQUENCE [LARGE SCALE GENOMIC DNA]</scope>
</reference>
<sequence length="77" mass="9194">MEIRLWFKLRRLMKGVLKIKNSSKSSMKEHSSLLATGYRTSEEHEVPHPLEDGSRYPGDIDIKREAQCRLRHREWED</sequence>
<evidence type="ECO:0000313" key="1">
    <source>
        <dbReference type="EMBL" id="KAI4325244.1"/>
    </source>
</evidence>
<gene>
    <name evidence="1" type="ORF">MLD38_030658</name>
</gene>
<dbReference type="Proteomes" id="UP001057402">
    <property type="component" value="Chromosome 9"/>
</dbReference>
<dbReference type="EMBL" id="CM042888">
    <property type="protein sequence ID" value="KAI4325244.1"/>
    <property type="molecule type" value="Genomic_DNA"/>
</dbReference>
<keyword evidence="2" id="KW-1185">Reference proteome</keyword>
<accession>A0ACB9MMF5</accession>
<name>A0ACB9MMF5_9MYRT</name>
<evidence type="ECO:0000313" key="2">
    <source>
        <dbReference type="Proteomes" id="UP001057402"/>
    </source>
</evidence>
<protein>
    <submittedName>
        <fullName evidence="1">Uncharacterized protein</fullName>
    </submittedName>
</protein>
<comment type="caution">
    <text evidence="1">The sequence shown here is derived from an EMBL/GenBank/DDBJ whole genome shotgun (WGS) entry which is preliminary data.</text>
</comment>